<evidence type="ECO:0000256" key="2">
    <source>
        <dbReference type="ARBA" id="ARBA00022737"/>
    </source>
</evidence>
<keyword evidence="1 5" id="KW-0245">EGF-like domain</keyword>
<dbReference type="OrthoDB" id="283575at2759"/>
<reference evidence="8" key="2">
    <citation type="submission" date="2025-08" db="UniProtKB">
        <authorList>
            <consortium name="RefSeq"/>
        </authorList>
    </citation>
    <scope>IDENTIFICATION</scope>
    <source>
        <strain evidence="8">S238N-H82</strain>
        <tissue evidence="8">Testes</tissue>
    </source>
</reference>
<dbReference type="Pfam" id="PF12661">
    <property type="entry name" value="hEGF"/>
    <property type="match status" value="1"/>
</dbReference>
<keyword evidence="3 5" id="KW-1015">Disulfide bond</keyword>
<sequence length="288" mass="30694">MVSCPSDWQCQDEGSHFICLGSSREYEPYPCSGAPCPDGMNCQEYLTTVDTWSFFKVQASGQMTNANVKATCEAAGMRYPCYHSGTDGCTSAWTPGCITFDDAGFSYRTHSVLSAKLCGSTDGYGSRCEPLDDTFVYMPIYVPALDSSWGVDYQTHTYGLYGANYHNKYALCAGNAGLINFDECSSAPCQNGATCQDGFYSFTCQCAPGFTGTLCETDINECSSAPCRNGATCQDGANSFTCQCVPGYVGTLCVTDIDECSSAPCQNGATCQDGVNSFTCQCAPGYTG</sequence>
<reference evidence="7" key="1">
    <citation type="journal article" date="2020" name="Nat. Ecol. Evol.">
        <title>Deeply conserved synteny resolves early events in vertebrate evolution.</title>
        <authorList>
            <person name="Simakov O."/>
            <person name="Marletaz F."/>
            <person name="Yue J.X."/>
            <person name="O'Connell B."/>
            <person name="Jenkins J."/>
            <person name="Brandt A."/>
            <person name="Calef R."/>
            <person name="Tung C.H."/>
            <person name="Huang T.K."/>
            <person name="Schmutz J."/>
            <person name="Satoh N."/>
            <person name="Yu J.K."/>
            <person name="Putnam N.H."/>
            <person name="Green R.E."/>
            <person name="Rokhsar D.S."/>
        </authorList>
    </citation>
    <scope>NUCLEOTIDE SEQUENCE [LARGE SCALE GENOMIC DNA]</scope>
    <source>
        <strain evidence="7">S238N-H82</strain>
    </source>
</reference>
<dbReference type="PROSITE" id="PS00010">
    <property type="entry name" value="ASX_HYDROXYL"/>
    <property type="match status" value="3"/>
</dbReference>
<feature type="domain" description="EGF-like" evidence="6">
    <location>
        <begin position="256"/>
        <end position="288"/>
    </location>
</feature>
<organism evidence="7 8">
    <name type="scientific">Branchiostoma floridae</name>
    <name type="common">Florida lancelet</name>
    <name type="synonym">Amphioxus</name>
    <dbReference type="NCBI Taxonomy" id="7739"/>
    <lineage>
        <taxon>Eukaryota</taxon>
        <taxon>Metazoa</taxon>
        <taxon>Chordata</taxon>
        <taxon>Cephalochordata</taxon>
        <taxon>Leptocardii</taxon>
        <taxon>Amphioxiformes</taxon>
        <taxon>Branchiostomatidae</taxon>
        <taxon>Branchiostoma</taxon>
    </lineage>
</organism>
<dbReference type="Proteomes" id="UP000001554">
    <property type="component" value="Chromosome 4"/>
</dbReference>
<dbReference type="InterPro" id="IPR000152">
    <property type="entry name" value="EGF-type_Asp/Asn_hydroxyl_site"/>
</dbReference>
<evidence type="ECO:0000256" key="1">
    <source>
        <dbReference type="ARBA" id="ARBA00022536"/>
    </source>
</evidence>
<gene>
    <name evidence="8" type="primary">LOC118412991</name>
</gene>
<evidence type="ECO:0000313" key="8">
    <source>
        <dbReference type="RefSeq" id="XP_035671980.1"/>
    </source>
</evidence>
<evidence type="ECO:0000256" key="4">
    <source>
        <dbReference type="ARBA" id="ARBA00023180"/>
    </source>
</evidence>
<evidence type="ECO:0000256" key="5">
    <source>
        <dbReference type="PROSITE-ProRule" id="PRU00076"/>
    </source>
</evidence>
<dbReference type="KEGG" id="bfo:118412991"/>
<dbReference type="PANTHER" id="PTHR12916:SF9">
    <property type="entry name" value="NEUROGENIC LOCUS NOTCH HOMOLOG PROTEIN 1-RELATED"/>
    <property type="match status" value="1"/>
</dbReference>
<comment type="caution">
    <text evidence="5">Lacks conserved residue(s) required for the propagation of feature annotation.</text>
</comment>
<dbReference type="SMART" id="SM00179">
    <property type="entry name" value="EGF_CA"/>
    <property type="match status" value="3"/>
</dbReference>
<dbReference type="Gene3D" id="2.10.25.10">
    <property type="entry name" value="Laminin"/>
    <property type="match status" value="3"/>
</dbReference>
<dbReference type="PROSITE" id="PS00022">
    <property type="entry name" value="EGF_1"/>
    <property type="match status" value="2"/>
</dbReference>
<dbReference type="SMART" id="SM00181">
    <property type="entry name" value="EGF"/>
    <property type="match status" value="3"/>
</dbReference>
<dbReference type="InterPro" id="IPR009030">
    <property type="entry name" value="Growth_fac_rcpt_cys_sf"/>
</dbReference>
<dbReference type="SUPFAM" id="SSF57184">
    <property type="entry name" value="Growth factor receptor domain"/>
    <property type="match status" value="1"/>
</dbReference>
<feature type="disulfide bond" evidence="5">
    <location>
        <begin position="244"/>
        <end position="253"/>
    </location>
</feature>
<name>A0A9J7KY82_BRAFL</name>
<dbReference type="FunFam" id="2.10.25.10:FF:000814">
    <property type="entry name" value="Sushi, von Willebrand factor type A, EGF and pentraxin domain-containing protein 1"/>
    <property type="match status" value="3"/>
</dbReference>
<keyword evidence="7" id="KW-1185">Reference proteome</keyword>
<dbReference type="PROSITE" id="PS50026">
    <property type="entry name" value="EGF_3"/>
    <property type="match status" value="3"/>
</dbReference>
<feature type="non-terminal residue" evidence="8">
    <location>
        <position position="288"/>
    </location>
</feature>
<dbReference type="CDD" id="cd00054">
    <property type="entry name" value="EGF_CA"/>
    <property type="match status" value="3"/>
</dbReference>
<dbReference type="InterPro" id="IPR000742">
    <property type="entry name" value="EGF"/>
</dbReference>
<dbReference type="InterPro" id="IPR018097">
    <property type="entry name" value="EGF_Ca-bd_CS"/>
</dbReference>
<feature type="domain" description="EGF-like" evidence="6">
    <location>
        <begin position="180"/>
        <end position="216"/>
    </location>
</feature>
<dbReference type="Pfam" id="PF00008">
    <property type="entry name" value="EGF"/>
    <property type="match status" value="2"/>
</dbReference>
<dbReference type="InterPro" id="IPR001881">
    <property type="entry name" value="EGF-like_Ca-bd_dom"/>
</dbReference>
<accession>A0A9J7KY82</accession>
<evidence type="ECO:0000259" key="6">
    <source>
        <dbReference type="PROSITE" id="PS50026"/>
    </source>
</evidence>
<dbReference type="RefSeq" id="XP_035671980.1">
    <property type="nucleotide sequence ID" value="XM_035816087.1"/>
</dbReference>
<protein>
    <submittedName>
        <fullName evidence="8">Fibropellin-1-like</fullName>
    </submittedName>
</protein>
<dbReference type="InterPro" id="IPR013032">
    <property type="entry name" value="EGF-like_CS"/>
</dbReference>
<keyword evidence="2" id="KW-0677">Repeat</keyword>
<dbReference type="GO" id="GO:0005509">
    <property type="term" value="F:calcium ion binding"/>
    <property type="evidence" value="ECO:0007669"/>
    <property type="project" value="InterPro"/>
</dbReference>
<dbReference type="PANTHER" id="PTHR12916">
    <property type="entry name" value="CYTOCHROME C OXIDASE POLYPEPTIDE VIC-2"/>
    <property type="match status" value="1"/>
</dbReference>
<feature type="disulfide bond" evidence="5">
    <location>
        <begin position="206"/>
        <end position="215"/>
    </location>
</feature>
<dbReference type="PROSITE" id="PS01187">
    <property type="entry name" value="EGF_CA"/>
    <property type="match status" value="2"/>
</dbReference>
<dbReference type="PROSITE" id="PS01186">
    <property type="entry name" value="EGF_2"/>
    <property type="match status" value="2"/>
</dbReference>
<feature type="domain" description="EGF-like" evidence="6">
    <location>
        <begin position="218"/>
        <end position="254"/>
    </location>
</feature>
<keyword evidence="4" id="KW-0325">Glycoprotein</keyword>
<proteinExistence type="predicted"/>
<dbReference type="PRINTS" id="PR00010">
    <property type="entry name" value="EGFBLOOD"/>
</dbReference>
<evidence type="ECO:0000256" key="3">
    <source>
        <dbReference type="ARBA" id="ARBA00023157"/>
    </source>
</evidence>
<evidence type="ECO:0000313" key="7">
    <source>
        <dbReference type="Proteomes" id="UP000001554"/>
    </source>
</evidence>
<dbReference type="GeneID" id="118412991"/>
<dbReference type="AlphaFoldDB" id="A0A9J7KY82"/>